<evidence type="ECO:0000313" key="3">
    <source>
        <dbReference type="Proteomes" id="UP000242875"/>
    </source>
</evidence>
<feature type="signal peptide" evidence="1">
    <location>
        <begin position="1"/>
        <end position="18"/>
    </location>
</feature>
<feature type="chain" id="PRO_5012221502" description="Extracellular membrane protein CFEM domain-containing protein" evidence="1">
    <location>
        <begin position="19"/>
        <end position="167"/>
    </location>
</feature>
<name>A0A261XU62_9FUNG</name>
<accession>A0A261XU62</accession>
<evidence type="ECO:0000256" key="1">
    <source>
        <dbReference type="SAM" id="SignalP"/>
    </source>
</evidence>
<keyword evidence="3" id="KW-1185">Reference proteome</keyword>
<dbReference type="OrthoDB" id="2507140at2759"/>
<reference evidence="2 3" key="1">
    <citation type="journal article" date="2017" name="Mycologia">
        <title>Bifiguratus adelaidae, gen. et sp. nov., a new member of Mucoromycotina in endophytic and soil-dwelling habitats.</title>
        <authorList>
            <person name="Torres-Cruz T.J."/>
            <person name="Billingsley Tobias T.L."/>
            <person name="Almatruk M."/>
            <person name="Hesse C."/>
            <person name="Kuske C.R."/>
            <person name="Desiro A."/>
            <person name="Benucci G.M."/>
            <person name="Bonito G."/>
            <person name="Stajich J.E."/>
            <person name="Dunlap C."/>
            <person name="Arnold A.E."/>
            <person name="Porras-Alfaro A."/>
        </authorList>
    </citation>
    <scope>NUCLEOTIDE SEQUENCE [LARGE SCALE GENOMIC DNA]</scope>
    <source>
        <strain evidence="2 3">AZ0501</strain>
    </source>
</reference>
<dbReference type="EMBL" id="MVBO01000221">
    <property type="protein sequence ID" value="OZJ01890.1"/>
    <property type="molecule type" value="Genomic_DNA"/>
</dbReference>
<proteinExistence type="predicted"/>
<dbReference type="AlphaFoldDB" id="A0A261XU62"/>
<comment type="caution">
    <text evidence="2">The sequence shown here is derived from an EMBL/GenBank/DDBJ whole genome shotgun (WGS) entry which is preliminary data.</text>
</comment>
<sequence>MKFSTFALACAGILGVASQSAAPSAPSTCAAQAVLDQCLKDAQALLAQCGAVDYGCECQWQQAISTCYDQCPNDPQATIAAQQVIVYCTAANQTASTSTAASGVSSMASMSSMSMMASSAVPMSSAMAPSASGSASGSASASRSTSDANTEKVSLLAIVVTTLVALL</sequence>
<organism evidence="2 3">
    <name type="scientific">Bifiguratus adelaidae</name>
    <dbReference type="NCBI Taxonomy" id="1938954"/>
    <lineage>
        <taxon>Eukaryota</taxon>
        <taxon>Fungi</taxon>
        <taxon>Fungi incertae sedis</taxon>
        <taxon>Mucoromycota</taxon>
        <taxon>Mucoromycotina</taxon>
        <taxon>Endogonomycetes</taxon>
        <taxon>Endogonales</taxon>
        <taxon>Endogonales incertae sedis</taxon>
        <taxon>Bifiguratus</taxon>
    </lineage>
</organism>
<gene>
    <name evidence="2" type="ORF">BZG36_05044</name>
</gene>
<evidence type="ECO:0008006" key="4">
    <source>
        <dbReference type="Google" id="ProtNLM"/>
    </source>
</evidence>
<evidence type="ECO:0000313" key="2">
    <source>
        <dbReference type="EMBL" id="OZJ01890.1"/>
    </source>
</evidence>
<keyword evidence="1" id="KW-0732">Signal</keyword>
<dbReference type="Proteomes" id="UP000242875">
    <property type="component" value="Unassembled WGS sequence"/>
</dbReference>
<protein>
    <recommendedName>
        <fullName evidence="4">Extracellular membrane protein CFEM domain-containing protein</fullName>
    </recommendedName>
</protein>